<feature type="coiled-coil region" evidence="1">
    <location>
        <begin position="91"/>
        <end position="118"/>
    </location>
</feature>
<gene>
    <name evidence="3" type="ORF">CSKR_107582</name>
</gene>
<feature type="compositionally biased region" description="Basic and acidic residues" evidence="2">
    <location>
        <begin position="303"/>
        <end position="312"/>
    </location>
</feature>
<evidence type="ECO:0000313" key="4">
    <source>
        <dbReference type="Proteomes" id="UP000286415"/>
    </source>
</evidence>
<keyword evidence="4" id="KW-1185">Reference proteome</keyword>
<proteinExistence type="predicted"/>
<keyword evidence="1" id="KW-0175">Coiled coil</keyword>
<feature type="region of interest" description="Disordered" evidence="2">
    <location>
        <begin position="263"/>
        <end position="315"/>
    </location>
</feature>
<feature type="region of interest" description="Disordered" evidence="2">
    <location>
        <begin position="362"/>
        <end position="424"/>
    </location>
</feature>
<evidence type="ECO:0000256" key="2">
    <source>
        <dbReference type="SAM" id="MobiDB-lite"/>
    </source>
</evidence>
<feature type="compositionally biased region" description="Basic and acidic residues" evidence="2">
    <location>
        <begin position="196"/>
        <end position="245"/>
    </location>
</feature>
<reference evidence="3 4" key="1">
    <citation type="journal article" date="2018" name="Biotechnol. Adv.">
        <title>Improved genomic resources and new bioinformatic workflow for the carcinogenic parasite Clonorchis sinensis: Biotechnological implications.</title>
        <authorList>
            <person name="Wang D."/>
            <person name="Korhonen P.K."/>
            <person name="Gasser R.B."/>
            <person name="Young N.D."/>
        </authorList>
    </citation>
    <scope>NUCLEOTIDE SEQUENCE [LARGE SCALE GENOMIC DNA]</scope>
    <source>
        <strain evidence="3">Cs-k2</strain>
    </source>
</reference>
<accession>A0A8T1MDA3</accession>
<evidence type="ECO:0000256" key="1">
    <source>
        <dbReference type="SAM" id="Coils"/>
    </source>
</evidence>
<evidence type="ECO:0000313" key="3">
    <source>
        <dbReference type="EMBL" id="KAG5447123.1"/>
    </source>
</evidence>
<reference evidence="3 4" key="2">
    <citation type="journal article" date="2021" name="Genomics">
        <title>High-quality reference genome for Clonorchis sinensis.</title>
        <authorList>
            <person name="Young N.D."/>
            <person name="Stroehlein A.J."/>
            <person name="Kinkar L."/>
            <person name="Wang T."/>
            <person name="Sohn W.M."/>
            <person name="Chang B.C.H."/>
            <person name="Kaur P."/>
            <person name="Weisz D."/>
            <person name="Dudchenko O."/>
            <person name="Aiden E.L."/>
            <person name="Korhonen P.K."/>
            <person name="Gasser R.B."/>
        </authorList>
    </citation>
    <scope>NUCLEOTIDE SEQUENCE [LARGE SCALE GENOMIC DNA]</scope>
    <source>
        <strain evidence="3">Cs-k2</strain>
    </source>
</reference>
<dbReference type="EMBL" id="NIRI02000042">
    <property type="protein sequence ID" value="KAG5447123.1"/>
    <property type="molecule type" value="Genomic_DNA"/>
</dbReference>
<dbReference type="OrthoDB" id="6270872at2759"/>
<organism evidence="3 4">
    <name type="scientific">Clonorchis sinensis</name>
    <name type="common">Chinese liver fluke</name>
    <dbReference type="NCBI Taxonomy" id="79923"/>
    <lineage>
        <taxon>Eukaryota</taxon>
        <taxon>Metazoa</taxon>
        <taxon>Spiralia</taxon>
        <taxon>Lophotrochozoa</taxon>
        <taxon>Platyhelminthes</taxon>
        <taxon>Trematoda</taxon>
        <taxon>Digenea</taxon>
        <taxon>Opisthorchiida</taxon>
        <taxon>Opisthorchiata</taxon>
        <taxon>Opisthorchiidae</taxon>
        <taxon>Clonorchis</taxon>
    </lineage>
</organism>
<name>A0A8T1MDA3_CLOSI</name>
<feature type="compositionally biased region" description="Basic and acidic residues" evidence="2">
    <location>
        <begin position="270"/>
        <end position="281"/>
    </location>
</feature>
<comment type="caution">
    <text evidence="3">The sequence shown here is derived from an EMBL/GenBank/DDBJ whole genome shotgun (WGS) entry which is preliminary data.</text>
</comment>
<feature type="region of interest" description="Disordered" evidence="2">
    <location>
        <begin position="192"/>
        <end position="245"/>
    </location>
</feature>
<sequence length="424" mass="47440">MSSGDDFQVVPEEQDESQADVMENLKELVCLFHSSVDALNQSTILLKDELQNALSLALQRVDPGESSKTEELLKSFSTALTSTDEVRKNYVRRLCTKLVSLESEKRELEAECVRLKGGAYLECEKIPFDDQMGAVANTVAEISSIVAQLEDKSMSEALVTGPSDGIGQPNLQTIHTSLIDIRDRLSNLNLSSGQRCETKADDNGPSEVVKREPDEAEKPVKDTKAKEVNEEQPKPSADKRQTDPLHELFQRKLALALEECYPDLPSAEKPNSERDPPEDSKNKRKVKFKETQDNTGDEEADDKQDSASREGRNFYIQFRGPTSYRCFRYGAPYSMGDARWSRGAYPPDGYPYVPFQPPPPPFGPHQRMFGGPRPPFPEFVNYGSGHMAGAPWAGGGRGNRPPRPTSKTRHEERPPLWIPDFIHE</sequence>
<dbReference type="Proteomes" id="UP000286415">
    <property type="component" value="Unassembled WGS sequence"/>
</dbReference>
<protein>
    <submittedName>
        <fullName evidence="3">Uncharacterized protein</fullName>
    </submittedName>
</protein>
<dbReference type="AlphaFoldDB" id="A0A8T1MDA3"/>